<keyword evidence="3" id="KW-1185">Reference proteome</keyword>
<evidence type="ECO:0000313" key="1">
    <source>
        <dbReference type="EnsemblMetazoa" id="BGLB032409-PA"/>
    </source>
</evidence>
<dbReference type="GO" id="GO:0032543">
    <property type="term" value="P:mitochondrial translation"/>
    <property type="evidence" value="ECO:0007669"/>
    <property type="project" value="TreeGrafter"/>
</dbReference>
<evidence type="ECO:0000313" key="3">
    <source>
        <dbReference type="Proteomes" id="UP001165740"/>
    </source>
</evidence>
<dbReference type="VEuPathDB" id="VectorBase:BGLAX_042253"/>
<evidence type="ECO:0000313" key="4">
    <source>
        <dbReference type="RefSeq" id="XP_013085061.1"/>
    </source>
</evidence>
<dbReference type="GeneID" id="106069846"/>
<dbReference type="EnsemblMetazoa" id="BGLB032409-RA">
    <property type="protein sequence ID" value="BGLB032409-PA"/>
    <property type="gene ID" value="BGLB032409"/>
</dbReference>
<dbReference type="SUPFAM" id="SSF50249">
    <property type="entry name" value="Nucleic acid-binding proteins"/>
    <property type="match status" value="1"/>
</dbReference>
<dbReference type="InterPro" id="IPR039193">
    <property type="entry name" value="Ribosomal_uS17m_metazoa"/>
</dbReference>
<dbReference type="AlphaFoldDB" id="A0A2C9LL68"/>
<dbReference type="Proteomes" id="UP000076420">
    <property type="component" value="Unassembled WGS sequence"/>
</dbReference>
<proteinExistence type="predicted"/>
<dbReference type="KEGG" id="bgt:106069846"/>
<reference evidence="4" key="2">
    <citation type="submission" date="2025-04" db="UniProtKB">
        <authorList>
            <consortium name="RefSeq"/>
        </authorList>
    </citation>
    <scope>IDENTIFICATION</scope>
</reference>
<sequence length="125" mass="14762">MTSIAVMLGQVLHREVLKPRIVNVRVIQQVYDQRLHMFFPEPKDFKVFEDKVKVNHGDIVKIEQLPEKLSVEVEHEIVEVVFPMGRTVDPLTGKRCRGMKFIDEDSRKEESKRVAEMKEWKDYPL</sequence>
<name>A0A2C9LL68_BIOGL</name>
<dbReference type="InterPro" id="IPR012340">
    <property type="entry name" value="NA-bd_OB-fold"/>
</dbReference>
<dbReference type="STRING" id="6526.A0A2C9LL68"/>
<accession>A0A2C9LL68</accession>
<dbReference type="Proteomes" id="UP001165740">
    <property type="component" value="Chromosome 7"/>
</dbReference>
<protein>
    <submittedName>
        <fullName evidence="4">28S ribosomal protein S17, mitochondrial-like</fullName>
    </submittedName>
</protein>
<dbReference type="GO" id="GO:0003735">
    <property type="term" value="F:structural constituent of ribosome"/>
    <property type="evidence" value="ECO:0007669"/>
    <property type="project" value="InterPro"/>
</dbReference>
<dbReference type="PANTHER" id="PTHR24088">
    <property type="entry name" value="28S RIBOSOMAL PROTEIN S17, MITOCHONDRIAL"/>
    <property type="match status" value="1"/>
</dbReference>
<dbReference type="OrthoDB" id="274752at2759"/>
<dbReference type="RefSeq" id="XP_013085061.1">
    <property type="nucleotide sequence ID" value="XM_013229607.2"/>
</dbReference>
<reference evidence="1" key="1">
    <citation type="submission" date="2020-05" db="UniProtKB">
        <authorList>
            <consortium name="EnsemblMetazoa"/>
        </authorList>
    </citation>
    <scope>IDENTIFICATION</scope>
    <source>
        <strain evidence="1">BB02</strain>
    </source>
</reference>
<dbReference type="OMA" id="KHFREND"/>
<evidence type="ECO:0000313" key="2">
    <source>
        <dbReference type="Proteomes" id="UP000076420"/>
    </source>
</evidence>
<dbReference type="Gene3D" id="2.40.50.140">
    <property type="entry name" value="Nucleic acid-binding proteins"/>
    <property type="match status" value="1"/>
</dbReference>
<organism evidence="1 2">
    <name type="scientific">Biomphalaria glabrata</name>
    <name type="common">Bloodfluke planorb</name>
    <name type="synonym">Freshwater snail</name>
    <dbReference type="NCBI Taxonomy" id="6526"/>
    <lineage>
        <taxon>Eukaryota</taxon>
        <taxon>Metazoa</taxon>
        <taxon>Spiralia</taxon>
        <taxon>Lophotrochozoa</taxon>
        <taxon>Mollusca</taxon>
        <taxon>Gastropoda</taxon>
        <taxon>Heterobranchia</taxon>
        <taxon>Euthyneura</taxon>
        <taxon>Panpulmonata</taxon>
        <taxon>Hygrophila</taxon>
        <taxon>Lymnaeoidea</taxon>
        <taxon>Planorbidae</taxon>
        <taxon>Biomphalaria</taxon>
    </lineage>
</organism>
<dbReference type="VEuPathDB" id="VectorBase:BGLB032409"/>
<gene>
    <name evidence="1" type="primary">106069846</name>
    <name evidence="4" type="synonym">LOC106069846</name>
</gene>
<dbReference type="GO" id="GO:0005763">
    <property type="term" value="C:mitochondrial small ribosomal subunit"/>
    <property type="evidence" value="ECO:0007669"/>
    <property type="project" value="InterPro"/>
</dbReference>
<dbReference type="PANTHER" id="PTHR24088:SF0">
    <property type="entry name" value="SMALL RIBOSOMAL SUBUNIT PROTEIN US17M"/>
    <property type="match status" value="1"/>
</dbReference>